<dbReference type="AlphaFoldDB" id="X6LN53"/>
<accession>X6LN53</accession>
<organism evidence="1 2">
    <name type="scientific">Reticulomyxa filosa</name>
    <dbReference type="NCBI Taxonomy" id="46433"/>
    <lineage>
        <taxon>Eukaryota</taxon>
        <taxon>Sar</taxon>
        <taxon>Rhizaria</taxon>
        <taxon>Retaria</taxon>
        <taxon>Foraminifera</taxon>
        <taxon>Monothalamids</taxon>
        <taxon>Reticulomyxidae</taxon>
        <taxon>Reticulomyxa</taxon>
    </lineage>
</organism>
<keyword evidence="2" id="KW-1185">Reference proteome</keyword>
<reference evidence="1 2" key="1">
    <citation type="journal article" date="2013" name="Curr. Biol.">
        <title>The Genome of the Foraminiferan Reticulomyxa filosa.</title>
        <authorList>
            <person name="Glockner G."/>
            <person name="Hulsmann N."/>
            <person name="Schleicher M."/>
            <person name="Noegel A.A."/>
            <person name="Eichinger L."/>
            <person name="Gallinger C."/>
            <person name="Pawlowski J."/>
            <person name="Sierra R."/>
            <person name="Euteneuer U."/>
            <person name="Pillet L."/>
            <person name="Moustafa A."/>
            <person name="Platzer M."/>
            <person name="Groth M."/>
            <person name="Szafranski K."/>
            <person name="Schliwa M."/>
        </authorList>
    </citation>
    <scope>NUCLEOTIDE SEQUENCE [LARGE SCALE GENOMIC DNA]</scope>
</reference>
<feature type="non-terminal residue" evidence="1">
    <location>
        <position position="122"/>
    </location>
</feature>
<gene>
    <name evidence="1" type="ORF">RFI_35281</name>
</gene>
<dbReference type="EMBL" id="ASPP01036581">
    <property type="protein sequence ID" value="ETO02155.1"/>
    <property type="molecule type" value="Genomic_DNA"/>
</dbReference>
<dbReference type="Proteomes" id="UP000023152">
    <property type="component" value="Unassembled WGS sequence"/>
</dbReference>
<evidence type="ECO:0000313" key="2">
    <source>
        <dbReference type="Proteomes" id="UP000023152"/>
    </source>
</evidence>
<comment type="caution">
    <text evidence="1">The sequence shown here is derived from an EMBL/GenBank/DDBJ whole genome shotgun (WGS) entry which is preliminary data.</text>
</comment>
<protein>
    <submittedName>
        <fullName evidence="1">Uncharacterized protein</fullName>
    </submittedName>
</protein>
<sequence>MLVLGKIMNKDKRNEMKLFELAVSGDCHESMLTIFYLMENIIDDEDTQLILIDNAKCNGGMQDNKNSNITKDSQKYAKETKTLTRLFGESINKEELQQEIAKHNGNVEFVIKDLVQQLIEKE</sequence>
<proteinExistence type="predicted"/>
<evidence type="ECO:0000313" key="1">
    <source>
        <dbReference type="EMBL" id="ETO02155.1"/>
    </source>
</evidence>
<name>X6LN53_RETFI</name>